<evidence type="ECO:0000313" key="1">
    <source>
        <dbReference type="EMBL" id="EKF43308.1"/>
    </source>
</evidence>
<dbReference type="PATRIC" id="fig|1231190.3.peg.988"/>
<dbReference type="AlphaFoldDB" id="K2N749"/>
<comment type="caution">
    <text evidence="1">The sequence shown here is derived from an EMBL/GenBank/DDBJ whole genome shotgun (WGS) entry which is preliminary data.</text>
</comment>
<dbReference type="STRING" id="721133.SAMN05216176_101361"/>
<keyword evidence="2" id="KW-1185">Reference proteome</keyword>
<dbReference type="eggNOG" id="ENOG5034CF1">
    <property type="taxonomic scope" value="Bacteria"/>
</dbReference>
<dbReference type="InterPro" id="IPR036286">
    <property type="entry name" value="LexA/Signal_pep-like_sf"/>
</dbReference>
<dbReference type="Proteomes" id="UP000007374">
    <property type="component" value="Unassembled WGS sequence"/>
</dbReference>
<sequence>MLARMEDFVENTRRKQIAWVRAIMDYRHWNASRLAREGKFSHSTLSKFFNDPLNVARLETAIVEKIARVGGIPPYQTQPPQAARGVAQGEASAYRPVPGDGLGDAVDALSAGSNSAEAWVLHSRALESAGYLPGDVVVVDRNADPRPGDVVCAVVYDKTGHGETVVRLFEHPFLVSATLDPELLRPVLIDDDRVEIQGVVTASVRPRRVA</sequence>
<dbReference type="OrthoDB" id="8101354at2"/>
<dbReference type="EMBL" id="AMSI01000003">
    <property type="protein sequence ID" value="EKF43308.1"/>
    <property type="molecule type" value="Genomic_DNA"/>
</dbReference>
<dbReference type="RefSeq" id="WP_009449498.1">
    <property type="nucleotide sequence ID" value="NZ_AMSI01000003.1"/>
</dbReference>
<dbReference type="Gene3D" id="2.10.109.10">
    <property type="entry name" value="Umud Fragment, subunit A"/>
    <property type="match status" value="1"/>
</dbReference>
<evidence type="ECO:0000313" key="2">
    <source>
        <dbReference type="Proteomes" id="UP000007374"/>
    </source>
</evidence>
<organism evidence="1 2">
    <name type="scientific">Nitratireductor indicus C115</name>
    <dbReference type="NCBI Taxonomy" id="1231190"/>
    <lineage>
        <taxon>Bacteria</taxon>
        <taxon>Pseudomonadati</taxon>
        <taxon>Pseudomonadota</taxon>
        <taxon>Alphaproteobacteria</taxon>
        <taxon>Hyphomicrobiales</taxon>
        <taxon>Phyllobacteriaceae</taxon>
        <taxon>Nitratireductor</taxon>
    </lineage>
</organism>
<protein>
    <recommendedName>
        <fullName evidence="3">Peptidase S24/S26A/S26B/S26C domain-containing protein</fullName>
    </recommendedName>
</protein>
<reference evidence="1 2" key="1">
    <citation type="journal article" date="2012" name="J. Bacteriol.">
        <title>Genome Sequence of Nitratireductor indicus Type Strain C115.</title>
        <authorList>
            <person name="Lai Q."/>
            <person name="Li G."/>
            <person name="Yu Z."/>
            <person name="Shao Z."/>
        </authorList>
    </citation>
    <scope>NUCLEOTIDE SEQUENCE [LARGE SCALE GENOMIC DNA]</scope>
    <source>
        <strain evidence="1 2">C115</strain>
    </source>
</reference>
<gene>
    <name evidence="1" type="ORF">NA8A_04733</name>
</gene>
<name>K2N749_9HYPH</name>
<evidence type="ECO:0008006" key="3">
    <source>
        <dbReference type="Google" id="ProtNLM"/>
    </source>
</evidence>
<accession>K2N749</accession>
<proteinExistence type="predicted"/>
<dbReference type="InterPro" id="IPR039418">
    <property type="entry name" value="LexA-like"/>
</dbReference>
<dbReference type="SUPFAM" id="SSF51306">
    <property type="entry name" value="LexA/Signal peptidase"/>
    <property type="match status" value="1"/>
</dbReference>
<dbReference type="CDD" id="cd06529">
    <property type="entry name" value="S24_LexA-like"/>
    <property type="match status" value="1"/>
</dbReference>